<dbReference type="EMBL" id="FNIZ01000025">
    <property type="protein sequence ID" value="SDP64446.1"/>
    <property type="molecule type" value="Genomic_DNA"/>
</dbReference>
<keyword evidence="1" id="KW-1133">Transmembrane helix</keyword>
<feature type="transmembrane region" description="Helical" evidence="1">
    <location>
        <begin position="105"/>
        <end position="126"/>
    </location>
</feature>
<dbReference type="PANTHER" id="PTHR40078">
    <property type="entry name" value="INTEGRAL MEMBRANE PROTEIN-RELATED"/>
    <property type="match status" value="1"/>
</dbReference>
<dbReference type="AlphaFoldDB" id="A0A1H0UF04"/>
<dbReference type="Proteomes" id="UP000198860">
    <property type="component" value="Unassembled WGS sequence"/>
</dbReference>
<dbReference type="OrthoDB" id="154912at2"/>
<dbReference type="Pfam" id="PF19700">
    <property type="entry name" value="DUF6198"/>
    <property type="match status" value="1"/>
</dbReference>
<organism evidence="2 3">
    <name type="scientific">Halobacillus aidingensis</name>
    <dbReference type="NCBI Taxonomy" id="240303"/>
    <lineage>
        <taxon>Bacteria</taxon>
        <taxon>Bacillati</taxon>
        <taxon>Bacillota</taxon>
        <taxon>Bacilli</taxon>
        <taxon>Bacillales</taxon>
        <taxon>Bacillaceae</taxon>
        <taxon>Halobacillus</taxon>
    </lineage>
</organism>
<gene>
    <name evidence="2" type="ORF">SAMN05421677_12563</name>
</gene>
<evidence type="ECO:0000313" key="3">
    <source>
        <dbReference type="Proteomes" id="UP000198860"/>
    </source>
</evidence>
<dbReference type="RefSeq" id="WP_089654514.1">
    <property type="nucleotide sequence ID" value="NZ_FNIZ01000025.1"/>
</dbReference>
<proteinExistence type="predicted"/>
<dbReference type="InterPro" id="IPR038750">
    <property type="entry name" value="YczE/YyaS-like"/>
</dbReference>
<evidence type="ECO:0000256" key="1">
    <source>
        <dbReference type="SAM" id="Phobius"/>
    </source>
</evidence>
<accession>A0A1H0UF04</accession>
<name>A0A1H0UF04_HALAD</name>
<sequence>MKFLIQILFFIMGLILFSFGISVAIKVQYLGIHPWDVLNLTLHKKIGLSIGSWNIIVGLFLVSITLFLDRKYVHIGTFLNAILVGILVDFFVFLDLTPHYSSDFINVLILLCAITLMGFGGGMYSAAGIGAGPRDGFMLSISEKLGLSIRIIRIAVETIVLIIGLLLGGSVFIFTFIYTLIQSPIFQFSFLLCSKGLKRMTLHLEQSKNAKSA</sequence>
<keyword evidence="3" id="KW-1185">Reference proteome</keyword>
<evidence type="ECO:0008006" key="4">
    <source>
        <dbReference type="Google" id="ProtNLM"/>
    </source>
</evidence>
<feature type="transmembrane region" description="Helical" evidence="1">
    <location>
        <begin position="50"/>
        <end position="68"/>
    </location>
</feature>
<keyword evidence="1" id="KW-0472">Membrane</keyword>
<feature type="transmembrane region" description="Helical" evidence="1">
    <location>
        <begin position="75"/>
        <end position="93"/>
    </location>
</feature>
<feature type="transmembrane region" description="Helical" evidence="1">
    <location>
        <begin position="7"/>
        <end position="30"/>
    </location>
</feature>
<keyword evidence="1" id="KW-0812">Transmembrane</keyword>
<reference evidence="3" key="1">
    <citation type="submission" date="2016-10" db="EMBL/GenBank/DDBJ databases">
        <authorList>
            <person name="Varghese N."/>
            <person name="Submissions S."/>
        </authorList>
    </citation>
    <scope>NUCLEOTIDE SEQUENCE [LARGE SCALE GENOMIC DNA]</scope>
    <source>
        <strain evidence="3">CGMCC 1.3703</strain>
    </source>
</reference>
<dbReference type="PANTHER" id="PTHR40078:SF1">
    <property type="entry name" value="INTEGRAL MEMBRANE PROTEIN"/>
    <property type="match status" value="1"/>
</dbReference>
<evidence type="ECO:0000313" key="2">
    <source>
        <dbReference type="EMBL" id="SDP64446.1"/>
    </source>
</evidence>
<protein>
    <recommendedName>
        <fullName evidence="4">Membrane protein YczE</fullName>
    </recommendedName>
</protein>